<evidence type="ECO:0008006" key="3">
    <source>
        <dbReference type="Google" id="ProtNLM"/>
    </source>
</evidence>
<gene>
    <name evidence="1" type="ordered locus">SGR_948</name>
</gene>
<dbReference type="RefSeq" id="WP_012378196.1">
    <property type="nucleotide sequence ID" value="NC_010572.1"/>
</dbReference>
<name>B1VT73_STRGG</name>
<organism evidence="1 2">
    <name type="scientific">Streptomyces griseus subsp. griseus (strain JCM 4626 / CBS 651.72 / NBRC 13350 / KCC S-0626 / ISP 5235)</name>
    <dbReference type="NCBI Taxonomy" id="455632"/>
    <lineage>
        <taxon>Bacteria</taxon>
        <taxon>Bacillati</taxon>
        <taxon>Actinomycetota</taxon>
        <taxon>Actinomycetes</taxon>
        <taxon>Kitasatosporales</taxon>
        <taxon>Streptomycetaceae</taxon>
        <taxon>Streptomyces</taxon>
    </lineage>
</organism>
<dbReference type="PATRIC" id="fig|455632.4.peg.943"/>
<accession>B1VT73</accession>
<reference evidence="2" key="1">
    <citation type="journal article" date="2008" name="J. Bacteriol.">
        <title>Genome sequence of the streptomycin-producing microorganism Streptomyces griseus IFO 13350.</title>
        <authorList>
            <person name="Ohnishi Y."/>
            <person name="Ishikawa J."/>
            <person name="Hara H."/>
            <person name="Suzuki H."/>
            <person name="Ikenoya M."/>
            <person name="Ikeda H."/>
            <person name="Yamashita A."/>
            <person name="Hattori M."/>
            <person name="Horinouchi S."/>
        </authorList>
    </citation>
    <scope>NUCLEOTIDE SEQUENCE [LARGE SCALE GENOMIC DNA]</scope>
    <source>
        <strain evidence="2">JCM 4626 / NBRC 13350</strain>
    </source>
</reference>
<protein>
    <recommendedName>
        <fullName evidence="3">Cytoplasmic protein</fullName>
    </recommendedName>
</protein>
<dbReference type="InterPro" id="IPR032675">
    <property type="entry name" value="LRR_dom_sf"/>
</dbReference>
<evidence type="ECO:0000313" key="2">
    <source>
        <dbReference type="Proteomes" id="UP000001685"/>
    </source>
</evidence>
<dbReference type="NCBIfam" id="NF038076">
    <property type="entry name" value="fam_STM4015"/>
    <property type="match status" value="1"/>
</dbReference>
<dbReference type="KEGG" id="sgr:SGR_948"/>
<dbReference type="eggNOG" id="COG4886">
    <property type="taxonomic scope" value="Bacteria"/>
</dbReference>
<dbReference type="SUPFAM" id="SSF52047">
    <property type="entry name" value="RNI-like"/>
    <property type="match status" value="1"/>
</dbReference>
<dbReference type="AlphaFoldDB" id="B1VT73"/>
<evidence type="ECO:0000313" key="1">
    <source>
        <dbReference type="EMBL" id="BAG17777.1"/>
    </source>
</evidence>
<dbReference type="InterPro" id="IPR047722">
    <property type="entry name" value="STM4015-like"/>
</dbReference>
<dbReference type="Proteomes" id="UP000001685">
    <property type="component" value="Chromosome"/>
</dbReference>
<dbReference type="EMBL" id="AP009493">
    <property type="protein sequence ID" value="BAG17777.1"/>
    <property type="molecule type" value="Genomic_DNA"/>
</dbReference>
<sequence>MYGAQHLHEFGGLPVVDFQHTSEGGPRPAADAVAWRVSVDPYDDDRPWEEEFADFLEQVDPAGVRALVIGQWGEAYEETSSVPIGLVMAAADRLTSLEAVFVGDLEAEQAEITWIQQSDVTVLLAAFPGLTEFGVRGGSELVFPPTKHERLRALTVQAGGLPAEVVRGVLDSELPALERLDLWLGVSAYEGNTNLTDLAPLLAGTRFPRLNHLGVRNSEIQNEIASAVASAPVVAQLRVLDLSNGTLGDEGAAALLEGQPLTHLELLDLHHHFLTDAMAERVRGALEPHGVRVDLAQKREPWGDRGAEGRYTAVSE</sequence>
<proteinExistence type="predicted"/>
<dbReference type="HOGENOM" id="CLU_054192_0_0_11"/>
<dbReference type="Gene3D" id="3.80.10.10">
    <property type="entry name" value="Ribonuclease Inhibitor"/>
    <property type="match status" value="1"/>
</dbReference>